<feature type="transmembrane region" description="Helical" evidence="14">
    <location>
        <begin position="7"/>
        <end position="30"/>
    </location>
</feature>
<comment type="subcellular location">
    <subcellularLocation>
        <location evidence="3">Cell projection</location>
        <location evidence="3">Cilium</location>
    </subcellularLocation>
    <subcellularLocation>
        <location evidence="2">Vacuole membrane</location>
        <topology evidence="2">Multi-pass membrane protein</topology>
    </subcellularLocation>
</comment>
<dbReference type="Proteomes" id="UP001642483">
    <property type="component" value="Unassembled WGS sequence"/>
</dbReference>
<feature type="transmembrane region" description="Helical" evidence="14">
    <location>
        <begin position="77"/>
        <end position="97"/>
    </location>
</feature>
<organism evidence="15 16">
    <name type="scientific">Clavelina lepadiformis</name>
    <name type="common">Light-bulb sea squirt</name>
    <name type="synonym">Ascidia lepadiformis</name>
    <dbReference type="NCBI Taxonomy" id="159417"/>
    <lineage>
        <taxon>Eukaryota</taxon>
        <taxon>Metazoa</taxon>
        <taxon>Chordata</taxon>
        <taxon>Tunicata</taxon>
        <taxon>Ascidiacea</taxon>
        <taxon>Aplousobranchia</taxon>
        <taxon>Clavelinidae</taxon>
        <taxon>Clavelina</taxon>
    </lineage>
</organism>
<keyword evidence="9 14" id="KW-1133">Transmembrane helix</keyword>
<keyword evidence="13" id="KW-0966">Cell projection</keyword>
<evidence type="ECO:0000256" key="12">
    <source>
        <dbReference type="ARBA" id="ARBA00023180"/>
    </source>
</evidence>
<keyword evidence="8" id="KW-0970">Cilium biogenesis/degradation</keyword>
<dbReference type="Pfam" id="PF14935">
    <property type="entry name" value="TMEM138"/>
    <property type="match status" value="1"/>
</dbReference>
<keyword evidence="7 14" id="KW-0812">Transmembrane</keyword>
<evidence type="ECO:0000256" key="13">
    <source>
        <dbReference type="ARBA" id="ARBA00023273"/>
    </source>
</evidence>
<dbReference type="PANTHER" id="PTHR13306">
    <property type="entry name" value="TRANSMEMBRANE PROTEIN 138"/>
    <property type="match status" value="1"/>
</dbReference>
<proteinExistence type="inferred from homology"/>
<comment type="function">
    <text evidence="1">Required for ciliogenesis.</text>
</comment>
<evidence type="ECO:0000256" key="6">
    <source>
        <dbReference type="ARBA" id="ARBA00022554"/>
    </source>
</evidence>
<evidence type="ECO:0000256" key="4">
    <source>
        <dbReference type="ARBA" id="ARBA00010572"/>
    </source>
</evidence>
<evidence type="ECO:0000256" key="2">
    <source>
        <dbReference type="ARBA" id="ARBA00004128"/>
    </source>
</evidence>
<reference evidence="15 16" key="1">
    <citation type="submission" date="2024-02" db="EMBL/GenBank/DDBJ databases">
        <authorList>
            <person name="Daric V."/>
            <person name="Darras S."/>
        </authorList>
    </citation>
    <scope>NUCLEOTIDE SEQUENCE [LARGE SCALE GENOMIC DNA]</scope>
</reference>
<evidence type="ECO:0000256" key="9">
    <source>
        <dbReference type="ARBA" id="ARBA00022989"/>
    </source>
</evidence>
<evidence type="ECO:0000313" key="15">
    <source>
        <dbReference type="EMBL" id="CAK8694238.1"/>
    </source>
</evidence>
<dbReference type="EMBL" id="CAWYQH010000141">
    <property type="protein sequence ID" value="CAK8694238.1"/>
    <property type="molecule type" value="Genomic_DNA"/>
</dbReference>
<comment type="similarity">
    <text evidence="4">Belongs to the TMEM138 family.</text>
</comment>
<keyword evidence="6" id="KW-0926">Vacuole</keyword>
<evidence type="ECO:0000256" key="14">
    <source>
        <dbReference type="SAM" id="Phobius"/>
    </source>
</evidence>
<dbReference type="PANTHER" id="PTHR13306:SF6">
    <property type="entry name" value="TRANSMEMBRANE PROTEIN 138"/>
    <property type="match status" value="1"/>
</dbReference>
<comment type="caution">
    <text evidence="15">The sequence shown here is derived from an EMBL/GenBank/DDBJ whole genome shotgun (WGS) entry which is preliminary data.</text>
</comment>
<protein>
    <recommendedName>
        <fullName evidence="5">Transmembrane protein 138</fullName>
    </recommendedName>
</protein>
<evidence type="ECO:0000313" key="16">
    <source>
        <dbReference type="Proteomes" id="UP001642483"/>
    </source>
</evidence>
<keyword evidence="11 14" id="KW-0472">Membrane</keyword>
<evidence type="ECO:0000256" key="1">
    <source>
        <dbReference type="ARBA" id="ARBA00003709"/>
    </source>
</evidence>
<evidence type="ECO:0000256" key="3">
    <source>
        <dbReference type="ARBA" id="ARBA00004138"/>
    </source>
</evidence>
<evidence type="ECO:0000256" key="8">
    <source>
        <dbReference type="ARBA" id="ARBA00022794"/>
    </source>
</evidence>
<keyword evidence="12" id="KW-0325">Glycoprotein</keyword>
<gene>
    <name evidence="15" type="ORF">CVLEPA_LOCUS27623</name>
</gene>
<evidence type="ECO:0000256" key="7">
    <source>
        <dbReference type="ARBA" id="ARBA00022692"/>
    </source>
</evidence>
<feature type="transmembrane region" description="Helical" evidence="14">
    <location>
        <begin position="36"/>
        <end position="57"/>
    </location>
</feature>
<dbReference type="InterPro" id="IPR024133">
    <property type="entry name" value="TM_138"/>
</dbReference>
<feature type="transmembrane region" description="Helical" evidence="14">
    <location>
        <begin position="109"/>
        <end position="133"/>
    </location>
</feature>
<keyword evidence="16" id="KW-1185">Reference proteome</keyword>
<accession>A0ABP0GR81</accession>
<evidence type="ECO:0000256" key="5">
    <source>
        <dbReference type="ARBA" id="ARBA00014515"/>
    </source>
</evidence>
<name>A0ABP0GR81_CLALP</name>
<evidence type="ECO:0000256" key="10">
    <source>
        <dbReference type="ARBA" id="ARBA00023069"/>
    </source>
</evidence>
<keyword evidence="10" id="KW-0969">Cilium</keyword>
<evidence type="ECO:0000256" key="11">
    <source>
        <dbReference type="ARBA" id="ARBA00023136"/>
    </source>
</evidence>
<sequence>MEIVNYFLILSLQVMLLVYDIIINALVDFINPANVIQLVLFILQDICLVFQLIVLFLELFNTTMSQAGFITVMIRKFRVTILVTIAYLGICIALHVWTLTLRWDDTSFFLWGIPGYSVFYIIQRGWSPFYYYYYKRTALRLGDSKFYGSLDGLRNRMSPH</sequence>